<feature type="transmembrane region" description="Helical" evidence="4">
    <location>
        <begin position="104"/>
        <end position="127"/>
    </location>
</feature>
<feature type="transmembrane region" description="Helical" evidence="4">
    <location>
        <begin position="309"/>
        <end position="333"/>
    </location>
</feature>
<feature type="transmembrane region" description="Helical" evidence="4">
    <location>
        <begin position="340"/>
        <end position="363"/>
    </location>
</feature>
<dbReference type="InterPro" id="IPR036259">
    <property type="entry name" value="MFS_trans_sf"/>
</dbReference>
<dbReference type="PROSITE" id="PS50850">
    <property type="entry name" value="MFS"/>
    <property type="match status" value="1"/>
</dbReference>
<dbReference type="Pfam" id="PF07690">
    <property type="entry name" value="MFS_1"/>
    <property type="match status" value="1"/>
</dbReference>
<proteinExistence type="predicted"/>
<feature type="transmembrane region" description="Helical" evidence="4">
    <location>
        <begin position="52"/>
        <end position="72"/>
    </location>
</feature>
<organism evidence="6 7">
    <name type="scientific">Limnohabitans radicicola</name>
    <dbReference type="NCBI Taxonomy" id="2771427"/>
    <lineage>
        <taxon>Bacteria</taxon>
        <taxon>Pseudomonadati</taxon>
        <taxon>Pseudomonadota</taxon>
        <taxon>Betaproteobacteria</taxon>
        <taxon>Burkholderiales</taxon>
        <taxon>Comamonadaceae</taxon>
        <taxon>Limnohabitans</taxon>
    </lineage>
</organism>
<evidence type="ECO:0000259" key="5">
    <source>
        <dbReference type="PROSITE" id="PS50850"/>
    </source>
</evidence>
<feature type="transmembrane region" description="Helical" evidence="4">
    <location>
        <begin position="79"/>
        <end position="98"/>
    </location>
</feature>
<dbReference type="InterPro" id="IPR011701">
    <property type="entry name" value="MFS"/>
</dbReference>
<evidence type="ECO:0000256" key="4">
    <source>
        <dbReference type="SAM" id="Phobius"/>
    </source>
</evidence>
<dbReference type="AlphaFoldDB" id="A0A927ILZ3"/>
<dbReference type="InterPro" id="IPR050327">
    <property type="entry name" value="Proton-linked_MCT"/>
</dbReference>
<feature type="transmembrane region" description="Helical" evidence="4">
    <location>
        <begin position="258"/>
        <end position="277"/>
    </location>
</feature>
<evidence type="ECO:0000256" key="3">
    <source>
        <dbReference type="ARBA" id="ARBA00023136"/>
    </source>
</evidence>
<accession>A0A927ILZ3</accession>
<feature type="transmembrane region" description="Helical" evidence="4">
    <location>
        <begin position="12"/>
        <end position="32"/>
    </location>
</feature>
<dbReference type="PANTHER" id="PTHR11360">
    <property type="entry name" value="MONOCARBOXYLATE TRANSPORTER"/>
    <property type="match status" value="1"/>
</dbReference>
<dbReference type="EMBL" id="JACYFT010000002">
    <property type="protein sequence ID" value="MBD8050646.1"/>
    <property type="molecule type" value="Genomic_DNA"/>
</dbReference>
<evidence type="ECO:0000313" key="6">
    <source>
        <dbReference type="EMBL" id="MBD8050646.1"/>
    </source>
</evidence>
<evidence type="ECO:0000256" key="2">
    <source>
        <dbReference type="ARBA" id="ARBA00022989"/>
    </source>
</evidence>
<keyword evidence="1 4" id="KW-0812">Transmembrane</keyword>
<feature type="domain" description="Major facilitator superfamily (MFS) profile" evidence="5">
    <location>
        <begin position="11"/>
        <end position="399"/>
    </location>
</feature>
<evidence type="ECO:0000256" key="1">
    <source>
        <dbReference type="ARBA" id="ARBA00022692"/>
    </source>
</evidence>
<dbReference type="Proteomes" id="UP000647424">
    <property type="component" value="Unassembled WGS sequence"/>
</dbReference>
<dbReference type="CDD" id="cd17355">
    <property type="entry name" value="MFS_YcxA_like"/>
    <property type="match status" value="1"/>
</dbReference>
<feature type="transmembrane region" description="Helical" evidence="4">
    <location>
        <begin position="220"/>
        <end position="238"/>
    </location>
</feature>
<comment type="caution">
    <text evidence="6">The sequence shown here is derived from an EMBL/GenBank/DDBJ whole genome shotgun (WGS) entry which is preliminary data.</text>
</comment>
<sequence length="412" mass="42961">MKQTDLSRYQVAWILGGAALMLSLAMGMRQSFGLLQPHMIRDIGITAADFSLAIAIQNIVWGATQPFVGILADRHGARPVALMGVAVYGLGLALALTATSAWSVTLGMGLCVGLALSCTASNIAMSVTAKAVSPLKRSMAMGSVSALGSLGLTLASPMAQHLISSSGWQAALIGFLGLAAVMVPAAFMASRADQIEVPAPLGASQTVGEAVREALGHRGYLVLAIAFFVCGLQLVFITTHLPTYLDICGIDPSVGSTALALVGLFNVLGSYLFGWLGGLYSKRVLLGGIYVLRSLFIELYFMTPPSPTSTLVFAAAMGTLWLGVVPLVSGLVIHLFGLRYMATLSGVAFFSHQVGSFIGAWGGGVIYSRVGNYDLAWQGAVAIGLAAGLFQMTMNVQPSARIMAERTQPLPG</sequence>
<keyword evidence="7" id="KW-1185">Reference proteome</keyword>
<keyword evidence="3 4" id="KW-0472">Membrane</keyword>
<feature type="transmembrane region" description="Helical" evidence="4">
    <location>
        <begin position="284"/>
        <end position="303"/>
    </location>
</feature>
<dbReference type="PANTHER" id="PTHR11360:SF284">
    <property type="entry name" value="EG:103B4.3 PROTEIN-RELATED"/>
    <property type="match status" value="1"/>
</dbReference>
<protein>
    <submittedName>
        <fullName evidence="6">MFS transporter</fullName>
    </submittedName>
</protein>
<evidence type="ECO:0000313" key="7">
    <source>
        <dbReference type="Proteomes" id="UP000647424"/>
    </source>
</evidence>
<reference evidence="6" key="1">
    <citation type="submission" date="2020-09" db="EMBL/GenBank/DDBJ databases">
        <title>Genome seq and assembly of Limnohabitants sp.</title>
        <authorList>
            <person name="Chhetri G."/>
        </authorList>
    </citation>
    <scope>NUCLEOTIDE SEQUENCE</scope>
    <source>
        <strain evidence="6">JUR4</strain>
    </source>
</reference>
<feature type="transmembrane region" description="Helical" evidence="4">
    <location>
        <begin position="139"/>
        <end position="156"/>
    </location>
</feature>
<dbReference type="RefSeq" id="WP_191819139.1">
    <property type="nucleotide sequence ID" value="NZ_JACYFT010000002.1"/>
</dbReference>
<dbReference type="Gene3D" id="1.20.1250.20">
    <property type="entry name" value="MFS general substrate transporter like domains"/>
    <property type="match status" value="1"/>
</dbReference>
<dbReference type="SUPFAM" id="SSF103473">
    <property type="entry name" value="MFS general substrate transporter"/>
    <property type="match status" value="1"/>
</dbReference>
<gene>
    <name evidence="6" type="ORF">IC609_08820</name>
</gene>
<name>A0A927ILZ3_9BURK</name>
<feature type="transmembrane region" description="Helical" evidence="4">
    <location>
        <begin position="168"/>
        <end position="189"/>
    </location>
</feature>
<dbReference type="GO" id="GO:0022857">
    <property type="term" value="F:transmembrane transporter activity"/>
    <property type="evidence" value="ECO:0007669"/>
    <property type="project" value="InterPro"/>
</dbReference>
<feature type="transmembrane region" description="Helical" evidence="4">
    <location>
        <begin position="375"/>
        <end position="396"/>
    </location>
</feature>
<keyword evidence="2 4" id="KW-1133">Transmembrane helix</keyword>
<dbReference type="InterPro" id="IPR020846">
    <property type="entry name" value="MFS_dom"/>
</dbReference>